<dbReference type="AlphaFoldDB" id="A0A9P9Y206"/>
<feature type="signal peptide" evidence="2">
    <location>
        <begin position="1"/>
        <end position="21"/>
    </location>
</feature>
<keyword evidence="1" id="KW-0175">Coiled coil</keyword>
<dbReference type="OrthoDB" id="10563905at2759"/>
<evidence type="ECO:0000313" key="3">
    <source>
        <dbReference type="EMBL" id="KAI6781900.1"/>
    </source>
</evidence>
<feature type="coiled-coil region" evidence="1">
    <location>
        <begin position="100"/>
        <end position="127"/>
    </location>
</feature>
<dbReference type="Proteomes" id="UP001055219">
    <property type="component" value="Unassembled WGS sequence"/>
</dbReference>
<dbReference type="EMBL" id="JAGIXG020000017">
    <property type="protein sequence ID" value="KAI6781900.1"/>
    <property type="molecule type" value="Genomic_DNA"/>
</dbReference>
<sequence length="214" mass="22885">MLFSTKTFVAVVAVLARATAAAPGGSTDDALARQQDVAREARQLQAVTATAATQKRAEADAVEKRQFCDCPEGKECIDPIVLASVGTLAPMAHCVTPTTKRDIEARAAEVERRQQRAEAEAVEKRDSCACPEGFVCMAQSFEMLAIPPQTMCVPTSFKRDIEGITAEVQKRQVADTEGVEKRSECDCAEGQTCSLIVVPPTFTGGASTSAYMCM</sequence>
<evidence type="ECO:0000256" key="1">
    <source>
        <dbReference type="SAM" id="Coils"/>
    </source>
</evidence>
<keyword evidence="4" id="KW-1185">Reference proteome</keyword>
<accession>A0A9P9Y206</accession>
<keyword evidence="2" id="KW-0732">Signal</keyword>
<reference evidence="3" key="1">
    <citation type="journal article" date="2021" name="J Fungi (Basel)">
        <title>Genomic and Metabolomic Analyses of the Marine Fungus Emericellopsis cladophorae: Insights into Saltwater Adaptability Mechanisms and Its Biosynthetic Potential.</title>
        <authorList>
            <person name="Goncalves M.F.M."/>
            <person name="Hilario S."/>
            <person name="Van de Peer Y."/>
            <person name="Esteves A.C."/>
            <person name="Alves A."/>
        </authorList>
    </citation>
    <scope>NUCLEOTIDE SEQUENCE</scope>
    <source>
        <strain evidence="3">MUM 19.33</strain>
    </source>
</reference>
<feature type="chain" id="PRO_5040134258" evidence="2">
    <location>
        <begin position="22"/>
        <end position="214"/>
    </location>
</feature>
<organism evidence="3 4">
    <name type="scientific">Emericellopsis cladophorae</name>
    <dbReference type="NCBI Taxonomy" id="2686198"/>
    <lineage>
        <taxon>Eukaryota</taxon>
        <taxon>Fungi</taxon>
        <taxon>Dikarya</taxon>
        <taxon>Ascomycota</taxon>
        <taxon>Pezizomycotina</taxon>
        <taxon>Sordariomycetes</taxon>
        <taxon>Hypocreomycetidae</taxon>
        <taxon>Hypocreales</taxon>
        <taxon>Bionectriaceae</taxon>
        <taxon>Emericellopsis</taxon>
    </lineage>
</organism>
<comment type="caution">
    <text evidence="3">The sequence shown here is derived from an EMBL/GenBank/DDBJ whole genome shotgun (WGS) entry which is preliminary data.</text>
</comment>
<evidence type="ECO:0000313" key="4">
    <source>
        <dbReference type="Proteomes" id="UP001055219"/>
    </source>
</evidence>
<dbReference type="GeneID" id="75831596"/>
<name>A0A9P9Y206_9HYPO</name>
<reference evidence="3" key="2">
    <citation type="submission" date="2022-07" db="EMBL/GenBank/DDBJ databases">
        <authorList>
            <person name="Goncalves M.F.M."/>
            <person name="Hilario S."/>
            <person name="Van De Peer Y."/>
            <person name="Esteves A.C."/>
            <person name="Alves A."/>
        </authorList>
    </citation>
    <scope>NUCLEOTIDE SEQUENCE</scope>
    <source>
        <strain evidence="3">MUM 19.33</strain>
    </source>
</reference>
<gene>
    <name evidence="3" type="ORF">J7T54_005110</name>
</gene>
<protein>
    <submittedName>
        <fullName evidence="3">Uncharacterized protein</fullName>
    </submittedName>
</protein>
<evidence type="ECO:0000256" key="2">
    <source>
        <dbReference type="SAM" id="SignalP"/>
    </source>
</evidence>
<proteinExistence type="predicted"/>
<dbReference type="RefSeq" id="XP_051362756.1">
    <property type="nucleotide sequence ID" value="XM_051505849.1"/>
</dbReference>